<evidence type="ECO:0000259" key="8">
    <source>
        <dbReference type="Pfam" id="PF02770"/>
    </source>
</evidence>
<reference evidence="12" key="1">
    <citation type="journal article" date="2019" name="Int. J. Syst. Evol. Microbiol.">
        <title>The Global Catalogue of Microorganisms (GCM) 10K type strain sequencing project: providing services to taxonomists for standard genome sequencing and annotation.</title>
        <authorList>
            <consortium name="The Broad Institute Genomics Platform"/>
            <consortium name="The Broad Institute Genome Sequencing Center for Infectious Disease"/>
            <person name="Wu L."/>
            <person name="Ma J."/>
        </authorList>
    </citation>
    <scope>NUCLEOTIDE SEQUENCE [LARGE SCALE GENOMIC DNA]</scope>
    <source>
        <strain evidence="12">JCM 15896</strain>
    </source>
</reference>
<comment type="cofactor">
    <cofactor evidence="1 6">
        <name>FAD</name>
        <dbReference type="ChEBI" id="CHEBI:57692"/>
    </cofactor>
</comment>
<dbReference type="InterPro" id="IPR046373">
    <property type="entry name" value="Acyl-CoA_Oxase/DH_mid-dom_sf"/>
</dbReference>
<dbReference type="SUPFAM" id="SSF56645">
    <property type="entry name" value="Acyl-CoA dehydrogenase NM domain-like"/>
    <property type="match status" value="1"/>
</dbReference>
<evidence type="ECO:0000256" key="2">
    <source>
        <dbReference type="ARBA" id="ARBA00009347"/>
    </source>
</evidence>
<evidence type="ECO:0000259" key="7">
    <source>
        <dbReference type="Pfam" id="PF00441"/>
    </source>
</evidence>
<accession>A0ABP3WQJ8</accession>
<name>A0ABP3WQJ8_9ALTE</name>
<evidence type="ECO:0000259" key="9">
    <source>
        <dbReference type="Pfam" id="PF02771"/>
    </source>
</evidence>
<dbReference type="Pfam" id="PF02771">
    <property type="entry name" value="Acyl-CoA_dh_N"/>
    <property type="match status" value="1"/>
</dbReference>
<feature type="domain" description="Acyl-CoA dehydrogenase/oxidase C-terminal" evidence="7">
    <location>
        <begin position="282"/>
        <end position="449"/>
    </location>
</feature>
<dbReference type="InterPro" id="IPR037069">
    <property type="entry name" value="AcylCoA_DH/ox_N_sf"/>
</dbReference>
<dbReference type="InterPro" id="IPR009100">
    <property type="entry name" value="AcylCoA_DH/oxidase_NM_dom_sf"/>
</dbReference>
<keyword evidence="5 6" id="KW-0560">Oxidoreductase</keyword>
<dbReference type="InterPro" id="IPR009075">
    <property type="entry name" value="AcylCo_DH/oxidase_C"/>
</dbReference>
<proteinExistence type="inferred from homology"/>
<dbReference type="Pfam" id="PF02770">
    <property type="entry name" value="Acyl-CoA_dh_M"/>
    <property type="match status" value="1"/>
</dbReference>
<dbReference type="PANTHER" id="PTHR42803:SF1">
    <property type="entry name" value="BROAD-SPECIFICITY LINEAR ACYL-COA DEHYDROGENASE FADE5"/>
    <property type="match status" value="1"/>
</dbReference>
<dbReference type="InterPro" id="IPR025878">
    <property type="entry name" value="Acyl-CoA_dh-like_C_dom"/>
</dbReference>
<comment type="similarity">
    <text evidence="2 6">Belongs to the acyl-CoA dehydrogenase family.</text>
</comment>
<dbReference type="Pfam" id="PF00441">
    <property type="entry name" value="Acyl-CoA_dh_1"/>
    <property type="match status" value="1"/>
</dbReference>
<feature type="domain" description="Acetyl-CoA dehydrogenase-like C-terminal" evidence="10">
    <location>
        <begin position="498"/>
        <end position="578"/>
    </location>
</feature>
<evidence type="ECO:0000313" key="12">
    <source>
        <dbReference type="Proteomes" id="UP001500359"/>
    </source>
</evidence>
<protein>
    <submittedName>
        <fullName evidence="11">Acyl-CoA dehydrogenase C-terminal domain-containing protein</fullName>
    </submittedName>
</protein>
<dbReference type="Gene3D" id="1.20.140.10">
    <property type="entry name" value="Butyryl-CoA Dehydrogenase, subunit A, domain 3"/>
    <property type="match status" value="1"/>
</dbReference>
<dbReference type="InterPro" id="IPR052166">
    <property type="entry name" value="Diverse_Acyl-CoA_DH"/>
</dbReference>
<comment type="caution">
    <text evidence="11">The sequence shown here is derived from an EMBL/GenBank/DDBJ whole genome shotgun (WGS) entry which is preliminary data.</text>
</comment>
<dbReference type="Gene3D" id="2.40.110.10">
    <property type="entry name" value="Butyryl-CoA Dehydrogenase, subunit A, domain 2"/>
    <property type="match status" value="1"/>
</dbReference>
<evidence type="ECO:0000256" key="5">
    <source>
        <dbReference type="ARBA" id="ARBA00023002"/>
    </source>
</evidence>
<feature type="domain" description="Acyl-CoA oxidase/dehydrogenase middle" evidence="8">
    <location>
        <begin position="162"/>
        <end position="271"/>
    </location>
</feature>
<gene>
    <name evidence="11" type="ORF">GCM10009114_13970</name>
</gene>
<evidence type="ECO:0000259" key="10">
    <source>
        <dbReference type="Pfam" id="PF12806"/>
    </source>
</evidence>
<keyword evidence="12" id="KW-1185">Reference proteome</keyword>
<sequence length="587" mass="64335">MPQYQAPLTDMQFLLHDWLNLESHYQNLGLQDFDQELVNEVLSQGAKFAEQVIAPLNREGDEQSCQLKDGKVTTPEGFAAAYHEYIANGWNAMLGSAEYDGQDLPYSMAVPVHEMLNSANVSWRLISMLTESAVLAVNKHGDKALKNTYLKQLISGEWTGTMCLTEPHAGTDLSLLSTKAQPLEDGSYSISGSKIFISGGDQDWTDNVLHLVLARLPDAPEGVKGISLFLVPKFLVNSDGTLGQANTLSVGSLEKKMGIKACPTCVMNFDQAKGFLVGAPHKGLACMFTMMNDARFQVGLQGLGISEASYQGALAYARERLQSRAPQGSINPDGKADPIIAQPDVRKMLLTQKALTEGCRALSLLYATQMDIEKNADDDFAKHDAASVLAFLTPIAKGFMTDVSQEVSHLGVQVYGGHGYIREWGMEQLSRDSRITQLYEGTNGIQAADLIGRKLSRDDGHMLTATLKLLQGLISKINNSDAASQAAAILDEWHKLSWQVKKQPAIDLAGAAYDYMHYSAYSILGVLWLSMADRAQASDNQSIKEGKKSTCAFYLKRILPRKELYKTNLLNDASDLIDVADALFDYQ</sequence>
<dbReference type="PANTHER" id="PTHR42803">
    <property type="entry name" value="ACYL-COA DEHYDROGENASE"/>
    <property type="match status" value="1"/>
</dbReference>
<dbReference type="Pfam" id="PF12806">
    <property type="entry name" value="Acyl-CoA_dh_C"/>
    <property type="match status" value="1"/>
</dbReference>
<keyword evidence="3 6" id="KW-0285">Flavoprotein</keyword>
<organism evidence="11 12">
    <name type="scientific">Aliiglaciecola litoralis</name>
    <dbReference type="NCBI Taxonomy" id="582857"/>
    <lineage>
        <taxon>Bacteria</taxon>
        <taxon>Pseudomonadati</taxon>
        <taxon>Pseudomonadota</taxon>
        <taxon>Gammaproteobacteria</taxon>
        <taxon>Alteromonadales</taxon>
        <taxon>Alteromonadaceae</taxon>
        <taxon>Aliiglaciecola</taxon>
    </lineage>
</organism>
<keyword evidence="4 6" id="KW-0274">FAD</keyword>
<dbReference type="InterPro" id="IPR006091">
    <property type="entry name" value="Acyl-CoA_Oxase/DH_mid-dom"/>
</dbReference>
<feature type="domain" description="Acyl-CoA dehydrogenase/oxidase N-terminal" evidence="9">
    <location>
        <begin position="45"/>
        <end position="157"/>
    </location>
</feature>
<dbReference type="Gene3D" id="1.10.540.10">
    <property type="entry name" value="Acyl-CoA dehydrogenase/oxidase, N-terminal domain"/>
    <property type="match status" value="1"/>
</dbReference>
<dbReference type="EMBL" id="BAAAFD010000003">
    <property type="protein sequence ID" value="GAA0855322.1"/>
    <property type="molecule type" value="Genomic_DNA"/>
</dbReference>
<evidence type="ECO:0000256" key="3">
    <source>
        <dbReference type="ARBA" id="ARBA00022630"/>
    </source>
</evidence>
<evidence type="ECO:0000313" key="11">
    <source>
        <dbReference type="EMBL" id="GAA0855322.1"/>
    </source>
</evidence>
<dbReference type="SUPFAM" id="SSF47203">
    <property type="entry name" value="Acyl-CoA dehydrogenase C-terminal domain-like"/>
    <property type="match status" value="1"/>
</dbReference>
<dbReference type="InterPro" id="IPR013786">
    <property type="entry name" value="AcylCoA_DH/ox_N"/>
</dbReference>
<evidence type="ECO:0000256" key="4">
    <source>
        <dbReference type="ARBA" id="ARBA00022827"/>
    </source>
</evidence>
<dbReference type="RefSeq" id="WP_343858046.1">
    <property type="nucleotide sequence ID" value="NZ_BAAAFD010000003.1"/>
</dbReference>
<dbReference type="InterPro" id="IPR036250">
    <property type="entry name" value="AcylCo_DH-like_C"/>
</dbReference>
<evidence type="ECO:0000256" key="6">
    <source>
        <dbReference type="RuleBase" id="RU362125"/>
    </source>
</evidence>
<evidence type="ECO:0000256" key="1">
    <source>
        <dbReference type="ARBA" id="ARBA00001974"/>
    </source>
</evidence>
<dbReference type="Proteomes" id="UP001500359">
    <property type="component" value="Unassembled WGS sequence"/>
</dbReference>